<evidence type="ECO:0000313" key="2">
    <source>
        <dbReference type="Proteomes" id="UP000277145"/>
    </source>
</evidence>
<dbReference type="AlphaFoldDB" id="A0A3A6VPJ7"/>
<dbReference type="Proteomes" id="UP000277145">
    <property type="component" value="Unassembled WGS sequence"/>
</dbReference>
<protein>
    <submittedName>
        <fullName evidence="1">Uncharacterized protein</fullName>
    </submittedName>
</protein>
<comment type="caution">
    <text evidence="1">The sequence shown here is derived from an EMBL/GenBank/DDBJ whole genome shotgun (WGS) entry which is preliminary data.</text>
</comment>
<gene>
    <name evidence="1" type="ORF">D1H98_03175</name>
</gene>
<reference evidence="1 2" key="1">
    <citation type="submission" date="2018-08" db="EMBL/GenBank/DDBJ databases">
        <title>Genome Sequences of Legionella pneumophila subsp. pneumophila Isolates, Recovered from a Drinking Water System in a Large Builging.</title>
        <authorList>
            <person name="Gomez-Alvarez V."/>
            <person name="Boczek L."/>
            <person name="King D."/>
            <person name="Pemberton A."/>
            <person name="Pfaller S."/>
            <person name="Rodgers M."/>
            <person name="Santodomingo J."/>
            <person name="Revetta R."/>
        </authorList>
    </citation>
    <scope>NUCLEOTIDE SEQUENCE [LARGE SCALE GENOMIC DNA]</scope>
    <source>
        <strain evidence="1 2">L01C.1</strain>
    </source>
</reference>
<accession>A0A3A6VPJ7</accession>
<dbReference type="EMBL" id="QWDR01000001">
    <property type="protein sequence ID" value="RJY35062.1"/>
    <property type="molecule type" value="Genomic_DNA"/>
</dbReference>
<evidence type="ECO:0000313" key="1">
    <source>
        <dbReference type="EMBL" id="RJY35062.1"/>
    </source>
</evidence>
<proteinExistence type="predicted"/>
<name>A0A3A6VPJ7_LEGPN</name>
<sequence>MIFILLVLYFTFNWIQVIELHFPNLSFNKKLILWLIEINASYYKRVSVISILEYGV</sequence>
<organism evidence="1 2">
    <name type="scientific">Legionella pneumophila subsp. pneumophila</name>
    <dbReference type="NCBI Taxonomy" id="91891"/>
    <lineage>
        <taxon>Bacteria</taxon>
        <taxon>Pseudomonadati</taxon>
        <taxon>Pseudomonadota</taxon>
        <taxon>Gammaproteobacteria</taxon>
        <taxon>Legionellales</taxon>
        <taxon>Legionellaceae</taxon>
        <taxon>Legionella</taxon>
    </lineage>
</organism>